<gene>
    <name evidence="1" type="ORF">TNCV_1740991</name>
</gene>
<dbReference type="EMBL" id="BMAU01021142">
    <property type="protein sequence ID" value="GFX92179.1"/>
    <property type="molecule type" value="Genomic_DNA"/>
</dbReference>
<proteinExistence type="predicted"/>
<evidence type="ECO:0000313" key="2">
    <source>
        <dbReference type="Proteomes" id="UP000887159"/>
    </source>
</evidence>
<accession>A0A8X6RGK9</accession>
<reference evidence="1" key="1">
    <citation type="submission" date="2020-08" db="EMBL/GenBank/DDBJ databases">
        <title>Multicomponent nature underlies the extraordinary mechanical properties of spider dragline silk.</title>
        <authorList>
            <person name="Kono N."/>
            <person name="Nakamura H."/>
            <person name="Mori M."/>
            <person name="Yoshida Y."/>
            <person name="Ohtoshi R."/>
            <person name="Malay A.D."/>
            <person name="Moran D.A.P."/>
            <person name="Tomita M."/>
            <person name="Numata K."/>
            <person name="Arakawa K."/>
        </authorList>
    </citation>
    <scope>NUCLEOTIDE SEQUENCE</scope>
</reference>
<name>A0A8X6RGK9_TRICX</name>
<organism evidence="1 2">
    <name type="scientific">Trichonephila clavipes</name>
    <name type="common">Golden silk orbweaver</name>
    <name type="synonym">Nephila clavipes</name>
    <dbReference type="NCBI Taxonomy" id="2585209"/>
    <lineage>
        <taxon>Eukaryota</taxon>
        <taxon>Metazoa</taxon>
        <taxon>Ecdysozoa</taxon>
        <taxon>Arthropoda</taxon>
        <taxon>Chelicerata</taxon>
        <taxon>Arachnida</taxon>
        <taxon>Araneae</taxon>
        <taxon>Araneomorphae</taxon>
        <taxon>Entelegynae</taxon>
        <taxon>Araneoidea</taxon>
        <taxon>Nephilidae</taxon>
        <taxon>Trichonephila</taxon>
    </lineage>
</organism>
<keyword evidence="2" id="KW-1185">Reference proteome</keyword>
<dbReference type="AlphaFoldDB" id="A0A8X6RGK9"/>
<comment type="caution">
    <text evidence="1">The sequence shown here is derived from an EMBL/GenBank/DDBJ whole genome shotgun (WGS) entry which is preliminary data.</text>
</comment>
<sequence>MVKLLDSSMWICADWGFMVFSDESRFQLSPYDKRRSLWKRPEQNGAPELTIASHALIYASPHDSLQVIRRDSSSFSDNHLPQNTVAGHARGIDSRPKRQYGGKVSFKKFEVVIKKQMSEEQLFGVLSWQLKVGPIVYSRLYTIDTSMQIGVHTSIDTFVEV</sequence>
<dbReference type="Proteomes" id="UP000887159">
    <property type="component" value="Unassembled WGS sequence"/>
</dbReference>
<protein>
    <submittedName>
        <fullName evidence="1">Uncharacterized protein</fullName>
    </submittedName>
</protein>
<evidence type="ECO:0000313" key="1">
    <source>
        <dbReference type="EMBL" id="GFX92179.1"/>
    </source>
</evidence>